<dbReference type="FunFam" id="2.40.50.140:FF:000165">
    <property type="entry name" value="Chaperone CsaA"/>
    <property type="match status" value="1"/>
</dbReference>
<evidence type="ECO:0000256" key="3">
    <source>
        <dbReference type="PROSITE-ProRule" id="PRU00209"/>
    </source>
</evidence>
<dbReference type="NCBIfam" id="NF007495">
    <property type="entry name" value="PRK10089.1-4"/>
    <property type="match status" value="1"/>
</dbReference>
<dbReference type="AlphaFoldDB" id="A0A326RNI0"/>
<accession>A0A326RNI0</accession>
<dbReference type="PANTHER" id="PTHR11586:SF37">
    <property type="entry name" value="TRNA-BINDING DOMAIN-CONTAINING PROTEIN"/>
    <property type="match status" value="1"/>
</dbReference>
<dbReference type="InterPro" id="IPR012340">
    <property type="entry name" value="NA-bd_OB-fold"/>
</dbReference>
<sequence length="122" mass="13519">MFLKIVKIVAMQTIDIEDFNKIDLRIGTVIKAEIFAKAKKPAYQVWVDLGPVLGVKKSSAQITDHYSLEDLIGRQVICVCNFKPRQIADFMSEILVTGFSSDTGGIVLATSERPVPNGQKLH</sequence>
<comment type="caution">
    <text evidence="5">The sequence shown here is derived from an EMBL/GenBank/DDBJ whole genome shotgun (WGS) entry which is preliminary data.</text>
</comment>
<evidence type="ECO:0000313" key="6">
    <source>
        <dbReference type="Proteomes" id="UP000248917"/>
    </source>
</evidence>
<keyword evidence="6" id="KW-1185">Reference proteome</keyword>
<proteinExistence type="predicted"/>
<keyword evidence="1 3" id="KW-0820">tRNA-binding</keyword>
<dbReference type="Proteomes" id="UP000248917">
    <property type="component" value="Unassembled WGS sequence"/>
</dbReference>
<dbReference type="NCBIfam" id="NF007494">
    <property type="entry name" value="PRK10089.1-3"/>
    <property type="match status" value="1"/>
</dbReference>
<dbReference type="InterPro" id="IPR008231">
    <property type="entry name" value="CsaA"/>
</dbReference>
<dbReference type="CDD" id="cd02798">
    <property type="entry name" value="tRNA_bind_CsaA"/>
    <property type="match status" value="1"/>
</dbReference>
<evidence type="ECO:0000259" key="4">
    <source>
        <dbReference type="PROSITE" id="PS50886"/>
    </source>
</evidence>
<dbReference type="NCBIfam" id="TIGR02222">
    <property type="entry name" value="chap_CsaA"/>
    <property type="match status" value="1"/>
</dbReference>
<protein>
    <submittedName>
        <fullName evidence="5">tRNA-binding protein</fullName>
    </submittedName>
</protein>
<dbReference type="Gene3D" id="2.40.50.140">
    <property type="entry name" value="Nucleic acid-binding proteins"/>
    <property type="match status" value="1"/>
</dbReference>
<dbReference type="GO" id="GO:0000049">
    <property type="term" value="F:tRNA binding"/>
    <property type="evidence" value="ECO:0007669"/>
    <property type="project" value="UniProtKB-UniRule"/>
</dbReference>
<evidence type="ECO:0000256" key="1">
    <source>
        <dbReference type="ARBA" id="ARBA00022555"/>
    </source>
</evidence>
<dbReference type="EMBL" id="QKTX01000011">
    <property type="protein sequence ID" value="PZV80925.1"/>
    <property type="molecule type" value="Genomic_DNA"/>
</dbReference>
<dbReference type="InterPro" id="IPR002547">
    <property type="entry name" value="tRNA-bd_dom"/>
</dbReference>
<reference evidence="5 6" key="1">
    <citation type="submission" date="2018-06" db="EMBL/GenBank/DDBJ databases">
        <title>Genomic Encyclopedia of Archaeal and Bacterial Type Strains, Phase II (KMG-II): from individual species to whole genera.</title>
        <authorList>
            <person name="Goeker M."/>
        </authorList>
    </citation>
    <scope>NUCLEOTIDE SEQUENCE [LARGE SCALE GENOMIC DNA]</scope>
    <source>
        <strain evidence="5 6">T4</strain>
    </source>
</reference>
<feature type="domain" description="TRNA-binding" evidence="4">
    <location>
        <begin position="18"/>
        <end position="122"/>
    </location>
</feature>
<dbReference type="Pfam" id="PF01588">
    <property type="entry name" value="tRNA_bind"/>
    <property type="match status" value="1"/>
</dbReference>
<evidence type="ECO:0000313" key="5">
    <source>
        <dbReference type="EMBL" id="PZV80925.1"/>
    </source>
</evidence>
<gene>
    <name evidence="5" type="ORF">CLV31_11191</name>
</gene>
<organism evidence="5 6">
    <name type="scientific">Algoriphagus aquaeductus</name>
    <dbReference type="NCBI Taxonomy" id="475299"/>
    <lineage>
        <taxon>Bacteria</taxon>
        <taxon>Pseudomonadati</taxon>
        <taxon>Bacteroidota</taxon>
        <taxon>Cytophagia</taxon>
        <taxon>Cytophagales</taxon>
        <taxon>Cyclobacteriaceae</taxon>
        <taxon>Algoriphagus</taxon>
    </lineage>
</organism>
<dbReference type="PROSITE" id="PS50886">
    <property type="entry name" value="TRBD"/>
    <property type="match status" value="1"/>
</dbReference>
<name>A0A326RNI0_9BACT</name>
<keyword evidence="2 3" id="KW-0694">RNA-binding</keyword>
<dbReference type="SUPFAM" id="SSF50249">
    <property type="entry name" value="Nucleic acid-binding proteins"/>
    <property type="match status" value="1"/>
</dbReference>
<dbReference type="PANTHER" id="PTHR11586">
    <property type="entry name" value="TRNA-AMINOACYLATION COFACTOR ARC1 FAMILY MEMBER"/>
    <property type="match status" value="1"/>
</dbReference>
<dbReference type="InterPro" id="IPR051270">
    <property type="entry name" value="Tyrosine-tRNA_ligase_regulator"/>
</dbReference>
<evidence type="ECO:0000256" key="2">
    <source>
        <dbReference type="ARBA" id="ARBA00022884"/>
    </source>
</evidence>